<protein>
    <recommendedName>
        <fullName evidence="4">Phytanoyl-CoA dioxygenase</fullName>
    </recommendedName>
</protein>
<gene>
    <name evidence="2" type="ORF">SP60_02230</name>
</gene>
<dbReference type="STRING" id="1705394.SP60_02230"/>
<dbReference type="KEGG" id="tho:SP60_02230"/>
<organism evidence="2 3">
    <name type="scientific">Candidatus Thioglobus autotrophicus</name>
    <dbReference type="NCBI Taxonomy" id="1705394"/>
    <lineage>
        <taxon>Bacteria</taxon>
        <taxon>Pseudomonadati</taxon>
        <taxon>Pseudomonadota</taxon>
        <taxon>Gammaproteobacteria</taxon>
        <taxon>Candidatus Pseudothioglobaceae</taxon>
        <taxon>Candidatus Thioglobus</taxon>
    </lineage>
</organism>
<evidence type="ECO:0000313" key="3">
    <source>
        <dbReference type="Proteomes" id="UP000058020"/>
    </source>
</evidence>
<dbReference type="AlphaFoldDB" id="A0A0M4NT57"/>
<evidence type="ECO:0008006" key="4">
    <source>
        <dbReference type="Google" id="ProtNLM"/>
    </source>
</evidence>
<evidence type="ECO:0000256" key="1">
    <source>
        <dbReference type="SAM" id="Phobius"/>
    </source>
</evidence>
<dbReference type="Proteomes" id="UP000058020">
    <property type="component" value="Chromosome"/>
</dbReference>
<keyword evidence="1" id="KW-1133">Transmembrane helix</keyword>
<dbReference type="EMBL" id="CP010552">
    <property type="protein sequence ID" value="ALE52157.1"/>
    <property type="molecule type" value="Genomic_DNA"/>
</dbReference>
<dbReference type="SUPFAM" id="SSF51197">
    <property type="entry name" value="Clavaminate synthase-like"/>
    <property type="match status" value="1"/>
</dbReference>
<reference evidence="2 3" key="1">
    <citation type="journal article" date="2015" name="Genome Announc.">
        <title>Genome Sequence of 'Candidatus Thioglobus autotrophica' Strain EF1, a Chemoautotroph from the SUP05 Clade of Marine Gammaproteobacteria.</title>
        <authorList>
            <person name="Shah V."/>
            <person name="Morris R.M."/>
        </authorList>
    </citation>
    <scope>NUCLEOTIDE SEQUENCE [LARGE SCALE GENOMIC DNA]</scope>
    <source>
        <strain evidence="2 3">EF1</strain>
    </source>
</reference>
<name>A0A0M4NT57_9GAMM</name>
<proteinExistence type="predicted"/>
<accession>A0A0M4NT57</accession>
<evidence type="ECO:0000313" key="2">
    <source>
        <dbReference type="EMBL" id="ALE52157.1"/>
    </source>
</evidence>
<dbReference type="Gene3D" id="2.60.120.620">
    <property type="entry name" value="q2cbj1_9rhob like domain"/>
    <property type="match status" value="1"/>
</dbReference>
<sequence length="301" mass="35445">MRFLTHKEWNYFKKFGYVLIESGLESSQVLLDAQKSFKKILAQAESGEYPYFRVYDDYLSKVVNIAGIEMPFHSDILDKRMAALLNSSSLITGVKDIVGEGRLKLDLSRYHTTREDFGHIGNWHRDADVGNSMYLQVSMFLFDEQGLELMPMSHIEKDKVVEEKIKQRSSDRIEGSIYPKCKAGNILFFDPAILHRGICNSFRGNIHFRFSLDNNYEHLEFKNIVEFNQDWIDVLSNKNSIIVSPRLKKYVQPTGVLYFLKKSLKTFVHYVFFFLPYNFFLFRKLHVHPNLKLRKFFYKDV</sequence>
<keyword evidence="1" id="KW-0472">Membrane</keyword>
<feature type="transmembrane region" description="Helical" evidence="1">
    <location>
        <begin position="267"/>
        <end position="285"/>
    </location>
</feature>
<keyword evidence="3" id="KW-1185">Reference proteome</keyword>
<keyword evidence="1" id="KW-0812">Transmembrane</keyword>